<dbReference type="Pfam" id="PF08922">
    <property type="entry name" value="DUF1905"/>
    <property type="match status" value="1"/>
</dbReference>
<evidence type="ECO:0008006" key="3">
    <source>
        <dbReference type="Google" id="ProtNLM"/>
    </source>
</evidence>
<dbReference type="AlphaFoldDB" id="A0A1H3PRV9"/>
<keyword evidence="2" id="KW-1185">Reference proteome</keyword>
<protein>
    <recommendedName>
        <fullName evidence="3">Bacteriocin-protection, YdeI or OmpD-Associated</fullName>
    </recommendedName>
</protein>
<sequence length="160" mass="17254">MPWTGPPSTLPAVEFRTTVVQSGKTATGLQVPDDVVAALGGGRRPPVTVTLGGYGYRTTIAPMGGAFWIPLSAEHREAAGVRAGEEVDVRVELDTAPRETPLPEDLAAALDEDARAFFDGLAPSHRKEWVRWVVEAKKPETRAARIEKTAEALKAGRRTR</sequence>
<dbReference type="Gene3D" id="2.40.30.100">
    <property type="entry name" value="AF2212/PG0164-like"/>
    <property type="match status" value="1"/>
</dbReference>
<dbReference type="SUPFAM" id="SSF141694">
    <property type="entry name" value="AF2212/PG0164-like"/>
    <property type="match status" value="1"/>
</dbReference>
<organism evidence="1 2">
    <name type="scientific">Geodermatophilus africanus</name>
    <dbReference type="NCBI Taxonomy" id="1137993"/>
    <lineage>
        <taxon>Bacteria</taxon>
        <taxon>Bacillati</taxon>
        <taxon>Actinomycetota</taxon>
        <taxon>Actinomycetes</taxon>
        <taxon>Geodermatophilales</taxon>
        <taxon>Geodermatophilaceae</taxon>
        <taxon>Geodermatophilus</taxon>
    </lineage>
</organism>
<dbReference type="InterPro" id="IPR015018">
    <property type="entry name" value="DUF1905"/>
</dbReference>
<name>A0A1H3PRV9_9ACTN</name>
<dbReference type="STRING" id="1137993.SAMN05660209_04440"/>
<dbReference type="InterPro" id="IPR037079">
    <property type="entry name" value="AF2212/PG0164-like_sf"/>
</dbReference>
<dbReference type="Proteomes" id="UP000198921">
    <property type="component" value="Unassembled WGS sequence"/>
</dbReference>
<dbReference type="EMBL" id="FNOT01000017">
    <property type="protein sequence ID" value="SDZ03615.1"/>
    <property type="molecule type" value="Genomic_DNA"/>
</dbReference>
<dbReference type="Pfam" id="PF13376">
    <property type="entry name" value="OmdA"/>
    <property type="match status" value="1"/>
</dbReference>
<reference evidence="2" key="1">
    <citation type="submission" date="2016-10" db="EMBL/GenBank/DDBJ databases">
        <authorList>
            <person name="Varghese N."/>
            <person name="Submissions S."/>
        </authorList>
    </citation>
    <scope>NUCLEOTIDE SEQUENCE [LARGE SCALE GENOMIC DNA]</scope>
    <source>
        <strain evidence="2">DSM 45422</strain>
    </source>
</reference>
<gene>
    <name evidence="1" type="ORF">SAMN05660209_04440</name>
</gene>
<evidence type="ECO:0000313" key="1">
    <source>
        <dbReference type="EMBL" id="SDZ03615.1"/>
    </source>
</evidence>
<evidence type="ECO:0000313" key="2">
    <source>
        <dbReference type="Proteomes" id="UP000198921"/>
    </source>
</evidence>
<proteinExistence type="predicted"/>
<accession>A0A1H3PRV9</accession>